<dbReference type="FunFam" id="1.20.1250.20:FF:000011">
    <property type="entry name" value="MFS multidrug transporter, putative"/>
    <property type="match status" value="1"/>
</dbReference>
<feature type="region of interest" description="Disordered" evidence="5">
    <location>
        <begin position="1"/>
        <end position="40"/>
    </location>
</feature>
<evidence type="ECO:0000313" key="8">
    <source>
        <dbReference type="EMBL" id="QIX01081.1"/>
    </source>
</evidence>
<feature type="transmembrane region" description="Helical" evidence="6">
    <location>
        <begin position="207"/>
        <end position="227"/>
    </location>
</feature>
<gene>
    <name evidence="8" type="ORF">AMS68_006598</name>
</gene>
<dbReference type="AlphaFoldDB" id="A0A6H0Y2D7"/>
<dbReference type="GO" id="GO:0015606">
    <property type="term" value="F:spermidine transmembrane transporter activity"/>
    <property type="evidence" value="ECO:0007669"/>
    <property type="project" value="TreeGrafter"/>
</dbReference>
<evidence type="ECO:0000256" key="3">
    <source>
        <dbReference type="ARBA" id="ARBA00022989"/>
    </source>
</evidence>
<evidence type="ECO:0000256" key="2">
    <source>
        <dbReference type="ARBA" id="ARBA00022692"/>
    </source>
</evidence>
<dbReference type="PROSITE" id="PS50850">
    <property type="entry name" value="MFS"/>
    <property type="match status" value="1"/>
</dbReference>
<feature type="transmembrane region" description="Helical" evidence="6">
    <location>
        <begin position="82"/>
        <end position="106"/>
    </location>
</feature>
<feature type="transmembrane region" description="Helical" evidence="6">
    <location>
        <begin position="175"/>
        <end position="195"/>
    </location>
</feature>
<dbReference type="OrthoDB" id="3936150at2759"/>
<feature type="transmembrane region" description="Helical" evidence="6">
    <location>
        <begin position="362"/>
        <end position="381"/>
    </location>
</feature>
<dbReference type="GO" id="GO:0000297">
    <property type="term" value="F:spermine transmembrane transporter activity"/>
    <property type="evidence" value="ECO:0007669"/>
    <property type="project" value="TreeGrafter"/>
</dbReference>
<sequence>MDKSVDRPHAVHSTDAEKQVVEHEHTPQTAQDWDGPNDPENPFNWPTWKKAYHTMASAVLGFSVTCGSSLITPSFAQIEEDFHTSITATALTLSLFVLGLGLGPIIAAPISEIWGRAVVYRSTAVIWLFFILGAGFSTSFGSLLVCRLLAGLAGGPCLAVGAGTNADMYRPHQRAVASTFYVMMPFLGPAIGPVVGGFTAAYKTWRWSQWSTIFIGLFALAMVLPMSETYKKVLLKRRAKKLGLAAPASVNVPLSAQLKTLFTITLIRPLRMLCSEPIVILFSLYNAMGFSIMFSFFEAYPYVFESVYGFNTWQYGLTFLALGLGVVIAAATAIAVDRTYYTRHYKLAVAQGRKQVDPEYRLLIGQIGSVGIPIGLFWFAWTSRSDIHWIVPTLAGIPFAWGNLCIFICGALYLIDVYGPLNGASAIAANGVLRYGMGAAFPLFVVQMYRALGIGWATSLLGFITVAMMPIPFIFFGFGPRIRARSGLSTVSI</sequence>
<keyword evidence="2 6" id="KW-0812">Transmembrane</keyword>
<feature type="transmembrane region" description="Helical" evidence="6">
    <location>
        <begin position="142"/>
        <end position="163"/>
    </location>
</feature>
<dbReference type="InterPro" id="IPR036259">
    <property type="entry name" value="MFS_trans_sf"/>
</dbReference>
<feature type="transmembrane region" description="Helical" evidence="6">
    <location>
        <begin position="118"/>
        <end position="136"/>
    </location>
</feature>
<organism evidence="8 9">
    <name type="scientific">Peltaster fructicola</name>
    <dbReference type="NCBI Taxonomy" id="286661"/>
    <lineage>
        <taxon>Eukaryota</taxon>
        <taxon>Fungi</taxon>
        <taxon>Dikarya</taxon>
        <taxon>Ascomycota</taxon>
        <taxon>Pezizomycotina</taxon>
        <taxon>Dothideomycetes</taxon>
        <taxon>Dothideomycetes incertae sedis</taxon>
        <taxon>Peltaster</taxon>
    </lineage>
</organism>
<dbReference type="CDD" id="cd17323">
    <property type="entry name" value="MFS_Tpo1_MDR_like"/>
    <property type="match status" value="1"/>
</dbReference>
<dbReference type="Gene3D" id="1.20.1250.20">
    <property type="entry name" value="MFS general substrate transporter like domains"/>
    <property type="match status" value="1"/>
</dbReference>
<keyword evidence="9" id="KW-1185">Reference proteome</keyword>
<feature type="transmembrane region" description="Helical" evidence="6">
    <location>
        <begin position="317"/>
        <end position="341"/>
    </location>
</feature>
<feature type="compositionally biased region" description="Basic and acidic residues" evidence="5">
    <location>
        <begin position="1"/>
        <end position="26"/>
    </location>
</feature>
<keyword evidence="3 6" id="KW-1133">Transmembrane helix</keyword>
<feature type="transmembrane region" description="Helical" evidence="6">
    <location>
        <begin position="454"/>
        <end position="478"/>
    </location>
</feature>
<evidence type="ECO:0000259" key="7">
    <source>
        <dbReference type="PROSITE" id="PS50850"/>
    </source>
</evidence>
<evidence type="ECO:0000256" key="4">
    <source>
        <dbReference type="ARBA" id="ARBA00023136"/>
    </source>
</evidence>
<dbReference type="SUPFAM" id="SSF103473">
    <property type="entry name" value="MFS general substrate transporter"/>
    <property type="match status" value="1"/>
</dbReference>
<dbReference type="InterPro" id="IPR020846">
    <property type="entry name" value="MFS_dom"/>
</dbReference>
<evidence type="ECO:0000256" key="5">
    <source>
        <dbReference type="SAM" id="MobiDB-lite"/>
    </source>
</evidence>
<name>A0A6H0Y2D7_9PEZI</name>
<dbReference type="GO" id="GO:0005886">
    <property type="term" value="C:plasma membrane"/>
    <property type="evidence" value="ECO:0007669"/>
    <property type="project" value="TreeGrafter"/>
</dbReference>
<feature type="transmembrane region" description="Helical" evidence="6">
    <location>
        <begin position="387"/>
        <end position="415"/>
    </location>
</feature>
<dbReference type="InterPro" id="IPR011701">
    <property type="entry name" value="MFS"/>
</dbReference>
<feature type="transmembrane region" description="Helical" evidence="6">
    <location>
        <begin position="278"/>
        <end position="297"/>
    </location>
</feature>
<dbReference type="Pfam" id="PF07690">
    <property type="entry name" value="MFS_1"/>
    <property type="match status" value="1"/>
</dbReference>
<reference evidence="8 9" key="1">
    <citation type="journal article" date="2016" name="Sci. Rep.">
        <title>Peltaster fructicola genome reveals evolution from an invasive phytopathogen to an ectophytic parasite.</title>
        <authorList>
            <person name="Xu C."/>
            <person name="Chen H."/>
            <person name="Gleason M.L."/>
            <person name="Xu J.R."/>
            <person name="Liu H."/>
            <person name="Zhang R."/>
            <person name="Sun G."/>
        </authorList>
    </citation>
    <scope>NUCLEOTIDE SEQUENCE [LARGE SCALE GENOMIC DNA]</scope>
    <source>
        <strain evidence="8 9">LNHT1506</strain>
    </source>
</reference>
<feature type="transmembrane region" description="Helical" evidence="6">
    <location>
        <begin position="427"/>
        <end position="448"/>
    </location>
</feature>
<dbReference type="PANTHER" id="PTHR23502">
    <property type="entry name" value="MAJOR FACILITATOR SUPERFAMILY"/>
    <property type="match status" value="1"/>
</dbReference>
<accession>A0A6H0Y2D7</accession>
<feature type="domain" description="Major facilitator superfamily (MFS) profile" evidence="7">
    <location>
        <begin position="53"/>
        <end position="493"/>
    </location>
</feature>
<protein>
    <recommendedName>
        <fullName evidence="7">Major facilitator superfamily (MFS) profile domain-containing protein</fullName>
    </recommendedName>
</protein>
<dbReference type="PANTHER" id="PTHR23502:SF182">
    <property type="entry name" value="POLYAMINE TRANSPORTER, PUTATIVE-RELATED"/>
    <property type="match status" value="1"/>
</dbReference>
<comment type="subcellular location">
    <subcellularLocation>
        <location evidence="1">Membrane</location>
        <topology evidence="1">Multi-pass membrane protein</topology>
    </subcellularLocation>
</comment>
<evidence type="ECO:0000313" key="9">
    <source>
        <dbReference type="Proteomes" id="UP000503462"/>
    </source>
</evidence>
<dbReference type="Proteomes" id="UP000503462">
    <property type="component" value="Chromosome 4"/>
</dbReference>
<dbReference type="EMBL" id="CP051142">
    <property type="protein sequence ID" value="QIX01081.1"/>
    <property type="molecule type" value="Genomic_DNA"/>
</dbReference>
<keyword evidence="4 6" id="KW-0472">Membrane</keyword>
<evidence type="ECO:0000256" key="1">
    <source>
        <dbReference type="ARBA" id="ARBA00004141"/>
    </source>
</evidence>
<proteinExistence type="predicted"/>
<evidence type="ECO:0000256" key="6">
    <source>
        <dbReference type="SAM" id="Phobius"/>
    </source>
</evidence>
<feature type="transmembrane region" description="Helical" evidence="6">
    <location>
        <begin position="55"/>
        <end position="76"/>
    </location>
</feature>